<dbReference type="RefSeq" id="WP_056992207.1">
    <property type="nucleotide sequence ID" value="NZ_JQCE01000005.1"/>
</dbReference>
<comment type="caution">
    <text evidence="3">The sequence shown here is derived from an EMBL/GenBank/DDBJ whole genome shotgun (WGS) entry which is preliminary data.</text>
</comment>
<name>A0A0R2MZV0_9LACO</name>
<keyword evidence="2" id="KW-0472">Membrane</keyword>
<keyword evidence="2" id="KW-1133">Transmembrane helix</keyword>
<dbReference type="PATRIC" id="fig|1293598.4.peg.1561"/>
<organism evidence="3 4">
    <name type="scientific">Lacticaseibacillus saniviri JCM 17471 = DSM 24301</name>
    <dbReference type="NCBI Taxonomy" id="1293598"/>
    <lineage>
        <taxon>Bacteria</taxon>
        <taxon>Bacillati</taxon>
        <taxon>Bacillota</taxon>
        <taxon>Bacilli</taxon>
        <taxon>Lactobacillales</taxon>
        <taxon>Lactobacillaceae</taxon>
        <taxon>Lacticaseibacillus</taxon>
    </lineage>
</organism>
<accession>A0A0R2MZV0</accession>
<dbReference type="AlphaFoldDB" id="A0A0R2MZV0"/>
<feature type="compositionally biased region" description="Basic and acidic residues" evidence="1">
    <location>
        <begin position="1"/>
        <end position="44"/>
    </location>
</feature>
<dbReference type="STRING" id="1293598.IV56_GL001496"/>
<evidence type="ECO:0000313" key="4">
    <source>
        <dbReference type="Proteomes" id="UP000050969"/>
    </source>
</evidence>
<dbReference type="Proteomes" id="UP000050969">
    <property type="component" value="Unassembled WGS sequence"/>
</dbReference>
<reference evidence="3 4" key="1">
    <citation type="journal article" date="2015" name="Genome Announc.">
        <title>Expanding the biotechnology potential of lactobacilli through comparative genomics of 213 strains and associated genera.</title>
        <authorList>
            <person name="Sun Z."/>
            <person name="Harris H.M."/>
            <person name="McCann A."/>
            <person name="Guo C."/>
            <person name="Argimon S."/>
            <person name="Zhang W."/>
            <person name="Yang X."/>
            <person name="Jeffery I.B."/>
            <person name="Cooney J.C."/>
            <person name="Kagawa T.F."/>
            <person name="Liu W."/>
            <person name="Song Y."/>
            <person name="Salvetti E."/>
            <person name="Wrobel A."/>
            <person name="Rasinkangas P."/>
            <person name="Parkhill J."/>
            <person name="Rea M.C."/>
            <person name="O'Sullivan O."/>
            <person name="Ritari J."/>
            <person name="Douillard F.P."/>
            <person name="Paul Ross R."/>
            <person name="Yang R."/>
            <person name="Briner A.E."/>
            <person name="Felis G.E."/>
            <person name="de Vos W.M."/>
            <person name="Barrangou R."/>
            <person name="Klaenhammer T.R."/>
            <person name="Caufield P.W."/>
            <person name="Cui Y."/>
            <person name="Zhang H."/>
            <person name="O'Toole P.W."/>
        </authorList>
    </citation>
    <scope>NUCLEOTIDE SEQUENCE [LARGE SCALE GENOMIC DNA]</scope>
    <source>
        <strain evidence="3 4">DSM 24301</strain>
    </source>
</reference>
<protein>
    <submittedName>
        <fullName evidence="3">Uncharacterized protein</fullName>
    </submittedName>
</protein>
<evidence type="ECO:0000256" key="2">
    <source>
        <dbReference type="SAM" id="Phobius"/>
    </source>
</evidence>
<keyword evidence="2" id="KW-0812">Transmembrane</keyword>
<sequence length="82" mass="9734">MAEVKTRKEYREEQERAAREAKKRDQQRQSVERDYAKKTREQTRDNPVMAEPKVHNLKVRLNWAIGIVLGLLVIVFLVLFLV</sequence>
<keyword evidence="4" id="KW-1185">Reference proteome</keyword>
<evidence type="ECO:0000256" key="1">
    <source>
        <dbReference type="SAM" id="MobiDB-lite"/>
    </source>
</evidence>
<feature type="transmembrane region" description="Helical" evidence="2">
    <location>
        <begin position="61"/>
        <end position="81"/>
    </location>
</feature>
<evidence type="ECO:0000313" key="3">
    <source>
        <dbReference type="EMBL" id="KRO18364.1"/>
    </source>
</evidence>
<gene>
    <name evidence="3" type="ORF">IV56_GL001496</name>
</gene>
<proteinExistence type="predicted"/>
<dbReference type="EMBL" id="JQCE01000005">
    <property type="protein sequence ID" value="KRO18364.1"/>
    <property type="molecule type" value="Genomic_DNA"/>
</dbReference>
<feature type="region of interest" description="Disordered" evidence="1">
    <location>
        <begin position="1"/>
        <end position="47"/>
    </location>
</feature>